<name>A0A9Q6HRH8_9STAP</name>
<dbReference type="Gene3D" id="3.50.50.60">
    <property type="entry name" value="FAD/NAD(P)-binding domain"/>
    <property type="match status" value="1"/>
</dbReference>
<protein>
    <submittedName>
        <fullName evidence="3">Glycine oxidase ThiO</fullName>
    </submittedName>
</protein>
<dbReference type="Pfam" id="PF01266">
    <property type="entry name" value="DAO"/>
    <property type="match status" value="1"/>
</dbReference>
<dbReference type="Proteomes" id="UP000241960">
    <property type="component" value="Unassembled WGS sequence"/>
</dbReference>
<gene>
    <name evidence="3" type="ORF">BU058_00475</name>
</gene>
<evidence type="ECO:0000256" key="1">
    <source>
        <dbReference type="ARBA" id="ARBA00023002"/>
    </source>
</evidence>
<dbReference type="SUPFAM" id="SSF51905">
    <property type="entry name" value="FAD/NAD(P)-binding domain"/>
    <property type="match status" value="1"/>
</dbReference>
<dbReference type="EMBL" id="PZFQ01000001">
    <property type="protein sequence ID" value="PTI77716.1"/>
    <property type="molecule type" value="Genomic_DNA"/>
</dbReference>
<proteinExistence type="predicted"/>
<dbReference type="RefSeq" id="WP_107544707.1">
    <property type="nucleotide sequence ID" value="NZ_PZFQ01000001.1"/>
</dbReference>
<evidence type="ECO:0000259" key="2">
    <source>
        <dbReference type="Pfam" id="PF01266"/>
    </source>
</evidence>
<dbReference type="SUPFAM" id="SSF54373">
    <property type="entry name" value="FAD-linked reductases, C-terminal domain"/>
    <property type="match status" value="1"/>
</dbReference>
<dbReference type="PANTHER" id="PTHR13847">
    <property type="entry name" value="SARCOSINE DEHYDROGENASE-RELATED"/>
    <property type="match status" value="1"/>
</dbReference>
<dbReference type="Gene3D" id="3.30.9.10">
    <property type="entry name" value="D-Amino Acid Oxidase, subunit A, domain 2"/>
    <property type="match status" value="1"/>
</dbReference>
<dbReference type="GO" id="GO:0016491">
    <property type="term" value="F:oxidoreductase activity"/>
    <property type="evidence" value="ECO:0007669"/>
    <property type="project" value="UniProtKB-KW"/>
</dbReference>
<dbReference type="InterPro" id="IPR036188">
    <property type="entry name" value="FAD/NAD-bd_sf"/>
</dbReference>
<feature type="domain" description="FAD dependent oxidoreductase" evidence="2">
    <location>
        <begin position="3"/>
        <end position="347"/>
    </location>
</feature>
<dbReference type="PANTHER" id="PTHR13847:SF289">
    <property type="entry name" value="GLYCINE OXIDASE"/>
    <property type="match status" value="1"/>
</dbReference>
<dbReference type="AlphaFoldDB" id="A0A9Q6HRH8"/>
<organism evidence="3 4">
    <name type="scientific">Staphylococcus succinus</name>
    <dbReference type="NCBI Taxonomy" id="61015"/>
    <lineage>
        <taxon>Bacteria</taxon>
        <taxon>Bacillati</taxon>
        <taxon>Bacillota</taxon>
        <taxon>Bacilli</taxon>
        <taxon>Bacillales</taxon>
        <taxon>Staphylococcaceae</taxon>
        <taxon>Staphylococcus</taxon>
    </lineage>
</organism>
<evidence type="ECO:0000313" key="3">
    <source>
        <dbReference type="EMBL" id="PTI77716.1"/>
    </source>
</evidence>
<dbReference type="GO" id="GO:0005737">
    <property type="term" value="C:cytoplasm"/>
    <property type="evidence" value="ECO:0007669"/>
    <property type="project" value="TreeGrafter"/>
</dbReference>
<sequence>MYDAIIVGSGVIGMSVARTMSELGMHIAVVDRDVPGMHASYKAGGMLGAQNEFTEESSLFHIAQTSRSMFEDLRNNLLDEVGVDIEYLSSGLIKMAANLEDNASVIQQYQFLHQHDDSVKMLSSEGVSQLSNGGIISDGLSAIHIPNDHQINANQYTKALLKSLSHRHIHRIYNTEVHNIECHHLGGYRVVTKDEVLLSEKVIVAGGAWSGKLLNNYMPRNKVTGIKGEALLVEQTKLDLKTTLFMTNGCYIIPKMNQRYLIGATSYMDDFSVGVSESGKQWLLTQAIQYMPRLKESQLLKQWSGIRPYCTNEQPIMDEVDKGLFVITGHYRNGILLSPYIGSLMGRWIQSCHRPTQLEDFQFEGSQKNEMYHKR</sequence>
<accession>A0A9Q6HRH8</accession>
<reference evidence="3 4" key="1">
    <citation type="journal article" date="2016" name="Front. Microbiol.">
        <title>Comprehensive Phylogenetic Analysis of Bovine Non-aureus Staphylococci Species Based on Whole-Genome Sequencing.</title>
        <authorList>
            <person name="Naushad S."/>
            <person name="Barkema H.W."/>
            <person name="Luby C."/>
            <person name="Condas L.A."/>
            <person name="Nobrega D.B."/>
            <person name="Carson D.A."/>
            <person name="De Buck J."/>
        </authorList>
    </citation>
    <scope>NUCLEOTIDE SEQUENCE [LARGE SCALE GENOMIC DNA]</scope>
    <source>
        <strain evidence="3 4">SNUC 1231</strain>
    </source>
</reference>
<comment type="caution">
    <text evidence="3">The sequence shown here is derived from an EMBL/GenBank/DDBJ whole genome shotgun (WGS) entry which is preliminary data.</text>
</comment>
<evidence type="ECO:0000313" key="4">
    <source>
        <dbReference type="Proteomes" id="UP000241960"/>
    </source>
</evidence>
<dbReference type="InterPro" id="IPR006076">
    <property type="entry name" value="FAD-dep_OxRdtase"/>
</dbReference>
<keyword evidence="1" id="KW-0560">Oxidoreductase</keyword>